<reference evidence="19 20" key="1">
    <citation type="submission" date="2017-06" db="EMBL/GenBank/DDBJ databases">
        <authorList>
            <person name="Kim H.J."/>
            <person name="Triplett B.A."/>
        </authorList>
    </citation>
    <scope>NUCLEOTIDE SEQUENCE [LARGE SCALE GENOMIC DNA]</scope>
    <source>
        <strain evidence="19 20">DSM 29339</strain>
    </source>
</reference>
<dbReference type="InterPro" id="IPR006047">
    <property type="entry name" value="GH13_cat_dom"/>
</dbReference>
<dbReference type="AlphaFoldDB" id="A0A239JAV7"/>
<feature type="domain" description="Glycosyl hydrolase family 13 catalytic" evidence="18">
    <location>
        <begin position="113"/>
        <end position="449"/>
    </location>
</feature>
<dbReference type="SMART" id="SM00642">
    <property type="entry name" value="Aamy"/>
    <property type="match status" value="1"/>
</dbReference>
<organism evidence="19 20">
    <name type="scientific">Tropicimonas sediminicola</name>
    <dbReference type="NCBI Taxonomy" id="1031541"/>
    <lineage>
        <taxon>Bacteria</taxon>
        <taxon>Pseudomonadati</taxon>
        <taxon>Pseudomonadota</taxon>
        <taxon>Alphaproteobacteria</taxon>
        <taxon>Rhodobacterales</taxon>
        <taxon>Roseobacteraceae</taxon>
        <taxon>Tropicimonas</taxon>
    </lineage>
</organism>
<dbReference type="GO" id="GO:0005992">
    <property type="term" value="P:trehalose biosynthetic process"/>
    <property type="evidence" value="ECO:0007669"/>
    <property type="project" value="UniProtKB-UniRule"/>
</dbReference>
<comment type="similarity">
    <text evidence="3 14">Belongs to the glycosyl hydrolase 13 family.</text>
</comment>
<dbReference type="InterPro" id="IPR017853">
    <property type="entry name" value="GH"/>
</dbReference>
<dbReference type="InterPro" id="IPR014756">
    <property type="entry name" value="Ig_E-set"/>
</dbReference>
<evidence type="ECO:0000256" key="4">
    <source>
        <dbReference type="ARBA" id="ARBA00012268"/>
    </source>
</evidence>
<dbReference type="RefSeq" id="WP_089233756.1">
    <property type="nucleotide sequence ID" value="NZ_FZOY01000005.1"/>
</dbReference>
<evidence type="ECO:0000256" key="9">
    <source>
        <dbReference type="ARBA" id="ARBA00023295"/>
    </source>
</evidence>
<evidence type="ECO:0000313" key="20">
    <source>
        <dbReference type="Proteomes" id="UP000198426"/>
    </source>
</evidence>
<evidence type="ECO:0000256" key="15">
    <source>
        <dbReference type="PIRSR" id="PIRSR006337-1"/>
    </source>
</evidence>
<comment type="pathway">
    <text evidence="2 14">Glycan biosynthesis; trehalose biosynthesis.</text>
</comment>
<dbReference type="PIRSF" id="PIRSF006337">
    <property type="entry name" value="Trehalose_TreZ"/>
    <property type="match status" value="1"/>
</dbReference>
<dbReference type="GO" id="GO:0005737">
    <property type="term" value="C:cytoplasm"/>
    <property type="evidence" value="ECO:0007669"/>
    <property type="project" value="UniProtKB-SubCell"/>
</dbReference>
<dbReference type="CDD" id="cd11325">
    <property type="entry name" value="AmyAc_GTHase"/>
    <property type="match status" value="1"/>
</dbReference>
<feature type="active site" description="Nucleophile" evidence="15">
    <location>
        <position position="257"/>
    </location>
</feature>
<dbReference type="PANTHER" id="PTHR43651">
    <property type="entry name" value="1,4-ALPHA-GLUCAN-BRANCHING ENZYME"/>
    <property type="match status" value="1"/>
</dbReference>
<evidence type="ECO:0000256" key="14">
    <source>
        <dbReference type="PIRNR" id="PIRNR006337"/>
    </source>
</evidence>
<comment type="subcellular location">
    <subcellularLocation>
        <location evidence="1 15">Cytoplasm</location>
    </subcellularLocation>
</comment>
<accession>A0A239JAV7</accession>
<dbReference type="NCBIfam" id="TIGR02402">
    <property type="entry name" value="trehalose_TreZ"/>
    <property type="match status" value="1"/>
</dbReference>
<dbReference type="OrthoDB" id="9800174at2"/>
<keyword evidence="9 14" id="KW-0326">Glycosidase</keyword>
<feature type="binding site" evidence="16">
    <location>
        <begin position="381"/>
        <end position="386"/>
    </location>
    <ligand>
        <name>substrate</name>
    </ligand>
</feature>
<dbReference type="GO" id="GO:0033942">
    <property type="term" value="F:4-alpha-D-(1-&gt;4)-alpha-D-glucanotrehalose trehalohydrolase activity"/>
    <property type="evidence" value="ECO:0007669"/>
    <property type="project" value="UniProtKB-EC"/>
</dbReference>
<feature type="binding site" evidence="16">
    <location>
        <begin position="311"/>
        <end position="315"/>
    </location>
    <ligand>
        <name>substrate</name>
    </ligand>
</feature>
<evidence type="ECO:0000256" key="12">
    <source>
        <dbReference type="ARBA" id="ARBA00034013"/>
    </source>
</evidence>
<evidence type="ECO:0000256" key="13">
    <source>
        <dbReference type="NCBIfam" id="TIGR02402"/>
    </source>
</evidence>
<evidence type="ECO:0000256" key="3">
    <source>
        <dbReference type="ARBA" id="ARBA00008061"/>
    </source>
</evidence>
<evidence type="ECO:0000313" key="19">
    <source>
        <dbReference type="EMBL" id="SNT02752.1"/>
    </source>
</evidence>
<evidence type="ECO:0000256" key="11">
    <source>
        <dbReference type="ARBA" id="ARBA00033284"/>
    </source>
</evidence>
<keyword evidence="6" id="KW-0963">Cytoplasm</keyword>
<evidence type="ECO:0000256" key="10">
    <source>
        <dbReference type="ARBA" id="ARBA00032057"/>
    </source>
</evidence>
<dbReference type="Gene3D" id="1.10.10.760">
    <property type="entry name" value="E-set domains of sugar-utilizing enzymes"/>
    <property type="match status" value="1"/>
</dbReference>
<dbReference type="Gene3D" id="2.60.40.10">
    <property type="entry name" value="Immunoglobulins"/>
    <property type="match status" value="1"/>
</dbReference>
<dbReference type="Pfam" id="PF00128">
    <property type="entry name" value="Alpha-amylase"/>
    <property type="match status" value="1"/>
</dbReference>
<evidence type="ECO:0000256" key="16">
    <source>
        <dbReference type="PIRSR" id="PIRSR006337-2"/>
    </source>
</evidence>
<dbReference type="EC" id="3.2.1.141" evidence="4 13"/>
<keyword evidence="8" id="KW-0119">Carbohydrate metabolism</keyword>
<comment type="catalytic activity">
    <reaction evidence="12 14">
        <text>hydrolysis of (1-&gt;4)-alpha-D-glucosidic linkage in 4-alpha-D-[(1-&gt;4)-alpha-D-glucanosyl]n trehalose to yield trehalose and (1-&gt;4)-alpha-D-glucan.</text>
        <dbReference type="EC" id="3.2.1.141"/>
    </reaction>
</comment>
<evidence type="ECO:0000256" key="8">
    <source>
        <dbReference type="ARBA" id="ARBA00023277"/>
    </source>
</evidence>
<dbReference type="Proteomes" id="UP000198426">
    <property type="component" value="Unassembled WGS sequence"/>
</dbReference>
<feature type="binding site" evidence="16">
    <location>
        <begin position="255"/>
        <end position="260"/>
    </location>
    <ligand>
        <name>substrate</name>
    </ligand>
</feature>
<evidence type="ECO:0000256" key="5">
    <source>
        <dbReference type="ARBA" id="ARBA00015938"/>
    </source>
</evidence>
<evidence type="ECO:0000256" key="17">
    <source>
        <dbReference type="PIRSR" id="PIRSR006337-3"/>
    </source>
</evidence>
<dbReference type="SUPFAM" id="SSF81296">
    <property type="entry name" value="E set domains"/>
    <property type="match status" value="1"/>
</dbReference>
<evidence type="ECO:0000256" key="7">
    <source>
        <dbReference type="ARBA" id="ARBA00022801"/>
    </source>
</evidence>
<dbReference type="UniPathway" id="UPA00299"/>
<dbReference type="SUPFAM" id="SSF51445">
    <property type="entry name" value="(Trans)glycosidases"/>
    <property type="match status" value="1"/>
</dbReference>
<dbReference type="InterPro" id="IPR012768">
    <property type="entry name" value="Trehalose_TreZ"/>
</dbReference>
<name>A0A239JAV7_9RHOB</name>
<keyword evidence="7 14" id="KW-0378">Hydrolase</keyword>
<dbReference type="PANTHER" id="PTHR43651:SF11">
    <property type="entry name" value="MALTO-OLIGOSYLTREHALOSE TREHALOHYDROLASE"/>
    <property type="match status" value="1"/>
</dbReference>
<keyword evidence="20" id="KW-1185">Reference proteome</keyword>
<evidence type="ECO:0000256" key="2">
    <source>
        <dbReference type="ARBA" id="ARBA00005199"/>
    </source>
</evidence>
<feature type="active site" description="Proton donor" evidence="15">
    <location>
        <position position="291"/>
    </location>
</feature>
<evidence type="ECO:0000256" key="1">
    <source>
        <dbReference type="ARBA" id="ARBA00004496"/>
    </source>
</evidence>
<evidence type="ECO:0000256" key="6">
    <source>
        <dbReference type="ARBA" id="ARBA00022490"/>
    </source>
</evidence>
<sequence>MADGVPARYWGVARSGDGWRARLWAPGATRVAVEIDGTRHDLARDAADRFEGYLEAPAGSLYRLVVDDLPMVDPASRAQPHGLFGPSALVDISGFRWQHDRPGRPWHEAVISEIHIGTFTPEGTFAAAADRLEGLAELGITAIELMPLNQIPGQHGWGYDTALPFAPHHAYGTPEDLCRLVDRAHGLGLMVLLDVVYNHFGPEGVNLHRIAPPFFDQTRSTPWGAAIDFTKEPVRDFYRANAVMWLTEYRIDGFRFDATHQIQDPSDIHILDEISTAARAAVDGPVYLVAEDERNDTALRETGMLDAHWNDDYHHAIHCALTGEAESYYRSFAFDPIADLLLALRSGQVRQGQERAGSDIARGKPSGHLPPCAFVNSNQTHDQVGNRALGERLVALAGGPATRATHAMLLCLPFVPMLFMGEERGETRPFQFFADPGEDLAQAYRDGRRAEFAGFSAFAGATVPDPTSPATRDASRLGWADDDRARGWLDLTRRCLAFRREHVVPRVASGLVGDPEAWRTGPRSIAAEWRFAAGRLRIAANLGALPDTPPDWSPDLSEGDPALSPFAFAMST</sequence>
<dbReference type="Gene3D" id="3.20.20.80">
    <property type="entry name" value="Glycosidases"/>
    <property type="match status" value="1"/>
</dbReference>
<dbReference type="InterPro" id="IPR044901">
    <property type="entry name" value="Trehalose_TreZ_E-set_sf"/>
</dbReference>
<dbReference type="EMBL" id="FZOY01000005">
    <property type="protein sequence ID" value="SNT02752.1"/>
    <property type="molecule type" value="Genomic_DNA"/>
</dbReference>
<dbReference type="InterPro" id="IPR013783">
    <property type="entry name" value="Ig-like_fold"/>
</dbReference>
<gene>
    <name evidence="19" type="ORF">SAMN05421757_105179</name>
</gene>
<proteinExistence type="inferred from homology"/>
<evidence type="ECO:0000259" key="18">
    <source>
        <dbReference type="SMART" id="SM00642"/>
    </source>
</evidence>
<feature type="site" description="Transition state stabilizer" evidence="17">
    <location>
        <position position="382"/>
    </location>
</feature>
<protein>
    <recommendedName>
        <fullName evidence="5 13">Malto-oligosyltrehalose trehalohydrolase</fullName>
        <shortName evidence="14">MTHase</shortName>
        <ecNumber evidence="4 13">3.2.1.141</ecNumber>
    </recommendedName>
    <alternativeName>
        <fullName evidence="11 14">4-alpha-D-((1-&gt;4)-alpha-D-glucano)trehalose trehalohydrolase</fullName>
    </alternativeName>
    <alternativeName>
        <fullName evidence="10 14">Maltooligosyl trehalose trehalohydrolase</fullName>
    </alternativeName>
</protein>